<sequence length="176" mass="19931">MVNKPPKPAKVPKANRRVANKSVAGSFMGQFAEDSLFVRSQQFVKENDSKPFRDFAYLMFVIIAIFIWRLYVAVQSQSGKSGINLWSSLVFGSIALLNLWSYFLVQILARRGGDIGIVKITDDDIIRFISISGLFGSWAAIIFYGYRSPDTTFFSRAVMASVLNLFWVAILIKFYM</sequence>
<evidence type="ECO:0000313" key="3">
    <source>
        <dbReference type="Proteomes" id="UP000749646"/>
    </source>
</evidence>
<feature type="transmembrane region" description="Helical" evidence="1">
    <location>
        <begin position="86"/>
        <end position="105"/>
    </location>
</feature>
<comment type="caution">
    <text evidence="2">The sequence shown here is derived from an EMBL/GenBank/DDBJ whole genome shotgun (WGS) entry which is preliminary data.</text>
</comment>
<reference evidence="2" key="1">
    <citation type="journal article" date="2020" name="Fungal Divers.">
        <title>Resolving the Mortierellaceae phylogeny through synthesis of multi-gene phylogenetics and phylogenomics.</title>
        <authorList>
            <person name="Vandepol N."/>
            <person name="Liber J."/>
            <person name="Desiro A."/>
            <person name="Na H."/>
            <person name="Kennedy M."/>
            <person name="Barry K."/>
            <person name="Grigoriev I.V."/>
            <person name="Miller A.N."/>
            <person name="O'Donnell K."/>
            <person name="Stajich J.E."/>
            <person name="Bonito G."/>
        </authorList>
    </citation>
    <scope>NUCLEOTIDE SEQUENCE</scope>
    <source>
        <strain evidence="2">MES-2147</strain>
    </source>
</reference>
<accession>A0A9P6J4Q3</accession>
<gene>
    <name evidence="2" type="ORF">BGZ65_008657</name>
</gene>
<keyword evidence="1" id="KW-1133">Transmembrane helix</keyword>
<keyword evidence="1" id="KW-0812">Transmembrane</keyword>
<dbReference type="AlphaFoldDB" id="A0A9P6J4Q3"/>
<name>A0A9P6J4Q3_9FUNG</name>
<dbReference type="OrthoDB" id="2345651at2759"/>
<feature type="transmembrane region" description="Helical" evidence="1">
    <location>
        <begin position="55"/>
        <end position="74"/>
    </location>
</feature>
<keyword evidence="3" id="KW-1185">Reference proteome</keyword>
<feature type="transmembrane region" description="Helical" evidence="1">
    <location>
        <begin position="125"/>
        <end position="147"/>
    </location>
</feature>
<feature type="transmembrane region" description="Helical" evidence="1">
    <location>
        <begin position="153"/>
        <end position="175"/>
    </location>
</feature>
<evidence type="ECO:0000313" key="2">
    <source>
        <dbReference type="EMBL" id="KAF9962650.1"/>
    </source>
</evidence>
<keyword evidence="1" id="KW-0472">Membrane</keyword>
<protein>
    <submittedName>
        <fullName evidence="2">Uncharacterized protein</fullName>
    </submittedName>
</protein>
<proteinExistence type="predicted"/>
<dbReference type="EMBL" id="JAAAHW010006369">
    <property type="protein sequence ID" value="KAF9962650.1"/>
    <property type="molecule type" value="Genomic_DNA"/>
</dbReference>
<organism evidence="2 3">
    <name type="scientific">Modicella reniformis</name>
    <dbReference type="NCBI Taxonomy" id="1440133"/>
    <lineage>
        <taxon>Eukaryota</taxon>
        <taxon>Fungi</taxon>
        <taxon>Fungi incertae sedis</taxon>
        <taxon>Mucoromycota</taxon>
        <taxon>Mortierellomycotina</taxon>
        <taxon>Mortierellomycetes</taxon>
        <taxon>Mortierellales</taxon>
        <taxon>Mortierellaceae</taxon>
        <taxon>Modicella</taxon>
    </lineage>
</organism>
<evidence type="ECO:0000256" key="1">
    <source>
        <dbReference type="SAM" id="Phobius"/>
    </source>
</evidence>
<dbReference type="Proteomes" id="UP000749646">
    <property type="component" value="Unassembled WGS sequence"/>
</dbReference>